<dbReference type="Pfam" id="PF02397">
    <property type="entry name" value="Bac_transf"/>
    <property type="match status" value="1"/>
</dbReference>
<organism evidence="9 10">
    <name type="scientific">Protaetiibacter intestinalis</name>
    <dbReference type="NCBI Taxonomy" id="2419774"/>
    <lineage>
        <taxon>Bacteria</taxon>
        <taxon>Bacillati</taxon>
        <taxon>Actinomycetota</taxon>
        <taxon>Actinomycetes</taxon>
        <taxon>Micrococcales</taxon>
        <taxon>Microbacteriaceae</taxon>
        <taxon>Protaetiibacter</taxon>
    </lineage>
</organism>
<gene>
    <name evidence="9" type="ORF">D7I47_02615</name>
</gene>
<dbReference type="PANTHER" id="PTHR30576:SF10">
    <property type="entry name" value="SLL5057 PROTEIN"/>
    <property type="match status" value="1"/>
</dbReference>
<keyword evidence="10" id="KW-1185">Reference proteome</keyword>
<dbReference type="InterPro" id="IPR017475">
    <property type="entry name" value="EPS_sugar_tfrase"/>
</dbReference>
<evidence type="ECO:0000259" key="8">
    <source>
        <dbReference type="Pfam" id="PF02397"/>
    </source>
</evidence>
<keyword evidence="5 7" id="KW-1133">Transmembrane helix</keyword>
<dbReference type="OrthoDB" id="9808602at2"/>
<feature type="domain" description="Bacterial sugar transferase" evidence="8">
    <location>
        <begin position="288"/>
        <end position="477"/>
    </location>
</feature>
<dbReference type="KEGG" id="lyd:D7I47_02615"/>
<dbReference type="NCBIfam" id="TIGR03025">
    <property type="entry name" value="EPS_sugtrans"/>
    <property type="match status" value="1"/>
</dbReference>
<dbReference type="Proteomes" id="UP000278886">
    <property type="component" value="Chromosome"/>
</dbReference>
<feature type="transmembrane region" description="Helical" evidence="7">
    <location>
        <begin position="293"/>
        <end position="314"/>
    </location>
</feature>
<dbReference type="RefSeq" id="WP_120761600.1">
    <property type="nucleotide sequence ID" value="NZ_CP032630.1"/>
</dbReference>
<name>A0A387B8E0_9MICO</name>
<evidence type="ECO:0000256" key="1">
    <source>
        <dbReference type="ARBA" id="ARBA00004141"/>
    </source>
</evidence>
<evidence type="ECO:0000313" key="9">
    <source>
        <dbReference type="EMBL" id="AYF97249.1"/>
    </source>
</evidence>
<comment type="similarity">
    <text evidence="2">Belongs to the bacterial sugar transferase family.</text>
</comment>
<keyword evidence="3 9" id="KW-0808">Transferase</keyword>
<feature type="transmembrane region" description="Helical" evidence="7">
    <location>
        <begin position="21"/>
        <end position="40"/>
    </location>
</feature>
<dbReference type="PANTHER" id="PTHR30576">
    <property type="entry name" value="COLANIC BIOSYNTHESIS UDP-GLUCOSE LIPID CARRIER TRANSFERASE"/>
    <property type="match status" value="1"/>
</dbReference>
<dbReference type="InterPro" id="IPR003362">
    <property type="entry name" value="Bact_transf"/>
</dbReference>
<feature type="transmembrane region" description="Helical" evidence="7">
    <location>
        <begin position="52"/>
        <end position="74"/>
    </location>
</feature>
<evidence type="ECO:0000256" key="3">
    <source>
        <dbReference type="ARBA" id="ARBA00022679"/>
    </source>
</evidence>
<comment type="subcellular location">
    <subcellularLocation>
        <location evidence="1">Membrane</location>
        <topology evidence="1">Multi-pass membrane protein</topology>
    </subcellularLocation>
</comment>
<feature type="transmembrane region" description="Helical" evidence="7">
    <location>
        <begin position="121"/>
        <end position="140"/>
    </location>
</feature>
<evidence type="ECO:0000256" key="5">
    <source>
        <dbReference type="ARBA" id="ARBA00022989"/>
    </source>
</evidence>
<evidence type="ECO:0000256" key="2">
    <source>
        <dbReference type="ARBA" id="ARBA00006464"/>
    </source>
</evidence>
<proteinExistence type="inferred from homology"/>
<protein>
    <submittedName>
        <fullName evidence="9">Sugar transferase</fullName>
    </submittedName>
</protein>
<dbReference type="AlphaFoldDB" id="A0A387B8E0"/>
<keyword evidence="6 7" id="KW-0472">Membrane</keyword>
<sequence>MSSRSGRDVDWRSSYARRLGWSDFLVVAWAVFGAQLLWFGVDSVKVTGTEEITAFTVNYTIFSVALILLWTIALGVGATREYRIVGAGADEYKRVANVSLQVFGLVAIVGFAFQLQFSRGYLLVALPAGVLILLLERWLWRQWLGSVRLLGEYSARCVVVGGTRAVQEIVGTLGRQSAAGYHVLAVCISGAGRTLDLDRRIRVASVDQLKTVMAEVGADTVIMVGGHDLSAREIRELSWSLIPGEQHLVMVPNLIDVAGPRIHTRPVAGLPLVHVETPRYEGAGRFTKRAFDLLGAFVAVILLSPVLLFAALAVKLGSRGPLLFRQERIGLRGETFHMLKFRSMVVDAEARLPELLQERRDAGNEVLFKLKDDPRVTRVGRFMRRYSIDELPQLFNVLGGSMSLVGPRPPLEREVDLYDEAARRRLLVRPGLTGLWQVSGRSTLSWEDSIRLDLYYVENWSLMGDVVLLWRTVKAVFARDGAY</sequence>
<dbReference type="EMBL" id="CP032630">
    <property type="protein sequence ID" value="AYF97249.1"/>
    <property type="molecule type" value="Genomic_DNA"/>
</dbReference>
<evidence type="ECO:0000313" key="10">
    <source>
        <dbReference type="Proteomes" id="UP000278886"/>
    </source>
</evidence>
<dbReference type="GO" id="GO:0016780">
    <property type="term" value="F:phosphotransferase activity, for other substituted phosphate groups"/>
    <property type="evidence" value="ECO:0007669"/>
    <property type="project" value="TreeGrafter"/>
</dbReference>
<dbReference type="GO" id="GO:0016020">
    <property type="term" value="C:membrane"/>
    <property type="evidence" value="ECO:0007669"/>
    <property type="project" value="UniProtKB-SubCell"/>
</dbReference>
<keyword evidence="4 7" id="KW-0812">Transmembrane</keyword>
<accession>A0A387B8E0</accession>
<evidence type="ECO:0000256" key="6">
    <source>
        <dbReference type="ARBA" id="ARBA00023136"/>
    </source>
</evidence>
<evidence type="ECO:0000256" key="4">
    <source>
        <dbReference type="ARBA" id="ARBA00022692"/>
    </source>
</evidence>
<reference evidence="10" key="1">
    <citation type="submission" date="2018-09" db="EMBL/GenBank/DDBJ databases">
        <title>Genome sequencing of strain 2DFWR-13.</title>
        <authorList>
            <person name="Heo J."/>
            <person name="Kim S.-J."/>
            <person name="Kwon S.-W."/>
        </authorList>
    </citation>
    <scope>NUCLEOTIDE SEQUENCE [LARGE SCALE GENOMIC DNA]</scope>
    <source>
        <strain evidence="10">2DFWR-13</strain>
    </source>
</reference>
<feature type="transmembrane region" description="Helical" evidence="7">
    <location>
        <begin position="95"/>
        <end position="115"/>
    </location>
</feature>
<evidence type="ECO:0000256" key="7">
    <source>
        <dbReference type="SAM" id="Phobius"/>
    </source>
</evidence>